<dbReference type="SUPFAM" id="SSF48239">
    <property type="entry name" value="Terpenoid cyclases/Protein prenyltransferases"/>
    <property type="match status" value="1"/>
</dbReference>
<dbReference type="KEGG" id="erl:AOC36_07475"/>
<dbReference type="STRING" id="1514105.AOC36_07475"/>
<gene>
    <name evidence="1" type="ORF">AOC36_07475</name>
</gene>
<dbReference type="RefSeq" id="WP_067632978.1">
    <property type="nucleotide sequence ID" value="NZ_CP013213.1"/>
</dbReference>
<name>A0A0X8H0N3_9FIRM</name>
<dbReference type="EMBL" id="CP013213">
    <property type="protein sequence ID" value="AMC93829.1"/>
    <property type="molecule type" value="Genomic_DNA"/>
</dbReference>
<dbReference type="InterPro" id="IPR008930">
    <property type="entry name" value="Terpenoid_cyclase/PrenylTrfase"/>
</dbReference>
<protein>
    <recommendedName>
        <fullName evidence="3">Squalene cyclase C-terminal domain-containing protein</fullName>
    </recommendedName>
</protein>
<accession>A0A0X8H0N3</accession>
<reference evidence="1 2" key="1">
    <citation type="submission" date="2015-10" db="EMBL/GenBank/DDBJ databases">
        <title>Erysipelothrix larvae sp. LV19 isolated from the larval gut of the rhinoceros beetle, Trypoxylus dichotomus.</title>
        <authorList>
            <person name="Lim S."/>
            <person name="Kim B.-C."/>
        </authorList>
    </citation>
    <scope>NUCLEOTIDE SEQUENCE [LARGE SCALE GENOMIC DNA]</scope>
    <source>
        <strain evidence="1 2">LV19</strain>
    </source>
</reference>
<evidence type="ECO:0000313" key="1">
    <source>
        <dbReference type="EMBL" id="AMC93829.1"/>
    </source>
</evidence>
<dbReference type="Gene3D" id="1.50.10.20">
    <property type="match status" value="1"/>
</dbReference>
<keyword evidence="2" id="KW-1185">Reference proteome</keyword>
<evidence type="ECO:0000313" key="2">
    <source>
        <dbReference type="Proteomes" id="UP000063781"/>
    </source>
</evidence>
<sequence length="305" mass="35458">MITPYEKTKDFVYRNARPLDIARWRYHFEYGALSHVLKGLSHYQNDDGGFGHALEPDSRNPNSTPIQTWLAAEILREINFDDGSHPIIQGILMYLDSGQDFDGYYWANTVQTNNDYPHAVWWHNHHGSNNDTANPTAALVGFILKYANPHSSLYQKAKEIAIEVVQSLFQNNEETEMHVLLCYIRLYESLIESKTVGLVDMEAFKTILLSSVQKSITHDTTQWGVAYITKPSQFIRCPHSIFYPQNKDIIDFECKFILNTQQDDGSWNIPWQWDAYPEQWAISKNWWAVNMCIENISLLRNFDKL</sequence>
<evidence type="ECO:0008006" key="3">
    <source>
        <dbReference type="Google" id="ProtNLM"/>
    </source>
</evidence>
<organism evidence="1 2">
    <name type="scientific">Erysipelothrix larvae</name>
    <dbReference type="NCBI Taxonomy" id="1514105"/>
    <lineage>
        <taxon>Bacteria</taxon>
        <taxon>Bacillati</taxon>
        <taxon>Bacillota</taxon>
        <taxon>Erysipelotrichia</taxon>
        <taxon>Erysipelotrichales</taxon>
        <taxon>Erysipelotrichaceae</taxon>
        <taxon>Erysipelothrix</taxon>
    </lineage>
</organism>
<proteinExistence type="predicted"/>
<dbReference type="OrthoDB" id="3286086at2"/>
<dbReference type="AlphaFoldDB" id="A0A0X8H0N3"/>
<dbReference type="Proteomes" id="UP000063781">
    <property type="component" value="Chromosome"/>
</dbReference>